<sequence>MATETRHSGTLRTDYEADRARLDDLRPLTADTDILLHHLTKTSREMPYRDADGREGTLTPLLENHVLTVLADIRRKKLSGYGSTFAEAQGTAEQAHYARKLEENVKGWVRRLEAYLNACLPTTGTDSASTEVARELLDRLKNTLQGTADEDNRHYYRMLRTVTTIQENADRYWQRASENGDTEPAIALLLAHLKNYAGIAEVFNRRFASLPKLYRREVLHVTPKKAVPDNAYLIVTPARKGFTLAQDTAFTTGDDLTYKTTQREYISPMRCVGAQAVHKDNDGVHIQKLNIEDISTAETLFTGGEELRTGWQIESPMLVLKEGRREVEIRFILDKGQTDNGMKSGFTVEYATVEGWTDAQTKCELTDSGLTFCFTIERDAPAPTSCTKELHGTVTEYPALRILTTNKDYPTWADGLIFREVRIAVNVSGIHNFTFLNELGEVDTTQSFSPFGIQAEHGAWFIFGNEETGMKPLKEVKLTGTWQKLPETRSLFNYIYMNYPKRVDVADFRVRTEWQKGGKWYSCAENYQPLFGFDEQGRFKQACFVFSFVSENAVTFMADNANYEYSRDKDSFFRMTLDSPDTGFGMTAYRNRFTEVMVHNSRCKEKERWKLPQEPPVPLLADVEMAYKAEDKLTVTQSTSTAPSSPVGKIKIIPIALAADYEVPPREGLGRLLPLYPTSNLFYLAFADAKGEQKVRIYMDMALPKDKLPYYHPDPEQPMELSWQYWDGKQWGHISSKQILAEEISGLTQGGFVEICFDKKIPVEWLDNGRRLWLRAALTTGKVKSGEGDNTKWQNADTSSCLALCGVWTNCIKVTADGGDGTSLPAGTIQKTVEDDGRIGSIKQPLPGFGGTPAMTEAQAASHQTARFANRHRAVTQHGYEQILLEHFPEVDYTQCFTLPKGKDRKKPSVCLVVFSRAEDNRYFLSQPWKLKEMERTLKRYAPACADLQVVNPLYEKIEVRCRSILHFEIQDIDKVKANLISITKAYFMPWRKDSGIPIPGQAFSYKELHSRLVNHEDLQRVVSLTIDGKEYPADGDDKDYIIRGKKPWSILVPEVEIELLAPDDGVGGNGIGNDFIVG</sequence>
<accession>A0A8S5SY77</accession>
<proteinExistence type="predicted"/>
<name>A0A8S5SY77_9CAUD</name>
<protein>
    <submittedName>
        <fullName evidence="1">Pvc1, Pvc9, Pvc11, Pvc12, Pvc4, Photorhabdus asymbiotica, PVC, contractile.5A</fullName>
    </submittedName>
</protein>
<dbReference type="EMBL" id="BK032695">
    <property type="protein sequence ID" value="DAF55639.1"/>
    <property type="molecule type" value="Genomic_DNA"/>
</dbReference>
<reference evidence="1" key="1">
    <citation type="journal article" date="2021" name="Proc. Natl. Acad. Sci. U.S.A.">
        <title>A Catalog of Tens of Thousands of Viruses from Human Metagenomes Reveals Hidden Associations with Chronic Diseases.</title>
        <authorList>
            <person name="Tisza M.J."/>
            <person name="Buck C.B."/>
        </authorList>
    </citation>
    <scope>NUCLEOTIDE SEQUENCE</scope>
    <source>
        <strain evidence="1">CtVeR24</strain>
    </source>
</reference>
<evidence type="ECO:0000313" key="1">
    <source>
        <dbReference type="EMBL" id="DAF55639.1"/>
    </source>
</evidence>
<organism evidence="1">
    <name type="scientific">Myoviridae sp. ctVeR24</name>
    <dbReference type="NCBI Taxonomy" id="2827689"/>
    <lineage>
        <taxon>Viruses</taxon>
        <taxon>Duplodnaviria</taxon>
        <taxon>Heunggongvirae</taxon>
        <taxon>Uroviricota</taxon>
        <taxon>Caudoviricetes</taxon>
    </lineage>
</organism>